<feature type="domain" description="Alcohol dehydrogenase-like N-terminal" evidence="6">
    <location>
        <begin position="24"/>
        <end position="135"/>
    </location>
</feature>
<evidence type="ECO:0000256" key="1">
    <source>
        <dbReference type="ARBA" id="ARBA00022723"/>
    </source>
</evidence>
<keyword evidence="8" id="KW-1185">Reference proteome</keyword>
<keyword evidence="2 4" id="KW-0862">Zinc</keyword>
<dbReference type="RefSeq" id="WP_260046247.1">
    <property type="nucleotide sequence ID" value="NZ_JANZXA010000007.1"/>
</dbReference>
<dbReference type="Gene3D" id="3.40.50.720">
    <property type="entry name" value="NAD(P)-binding Rossmann-like Domain"/>
    <property type="match status" value="1"/>
</dbReference>
<name>A0ABT2I5W0_9SPHN</name>
<comment type="cofactor">
    <cofactor evidence="4">
        <name>Zn(2+)</name>
        <dbReference type="ChEBI" id="CHEBI:29105"/>
    </cofactor>
</comment>
<evidence type="ECO:0000313" key="7">
    <source>
        <dbReference type="EMBL" id="MCT2400200.1"/>
    </source>
</evidence>
<comment type="similarity">
    <text evidence="4">Belongs to the zinc-containing alcohol dehydrogenase family.</text>
</comment>
<evidence type="ECO:0000259" key="6">
    <source>
        <dbReference type="Pfam" id="PF08240"/>
    </source>
</evidence>
<sequence length="346" mass="36244">MKAAIYPGEGKPIVIEDIADPVPGPGDLLIRVDRCGICGTDLSMTKGGMWDYAGSGGKGVQFGHEYAGEIIEVGKDVSGWKVGERIAVLPSVACGACPSCTAHGNNVLCGNSPGSAMVGFAELAKVPASVATRLPQTLSMADGALIEPMAISLYGTGMAHIEPGDSVVVLGGGTVALYAIYWARRLGAGRIVAMSRSSRRKDLCLEMGADAFVAFGDNEIGEVQEVLGGAPQVVLECVGAEGMLMKAVMHAAQFGRIISLGFCTSPDPVIPGMASYKCVSMQFVVGYSMKEFIYIAEQLDRDRIRGAGNPDPKAIVSDNIGLQDLPAMFETLRGPNNETKVHVLCN</sequence>
<dbReference type="InterPro" id="IPR002328">
    <property type="entry name" value="ADH_Zn_CS"/>
</dbReference>
<gene>
    <name evidence="7" type="ORF">NZK81_11605</name>
</gene>
<accession>A0ABT2I5W0</accession>
<comment type="caution">
    <text evidence="7">The sequence shown here is derived from an EMBL/GenBank/DDBJ whole genome shotgun (WGS) entry which is preliminary data.</text>
</comment>
<evidence type="ECO:0000256" key="2">
    <source>
        <dbReference type="ARBA" id="ARBA00022833"/>
    </source>
</evidence>
<protein>
    <submittedName>
        <fullName evidence="7">Alcohol dehydrogenase catalytic domain-containing protein</fullName>
    </submittedName>
</protein>
<dbReference type="InterPro" id="IPR011032">
    <property type="entry name" value="GroES-like_sf"/>
</dbReference>
<dbReference type="InterPro" id="IPR050129">
    <property type="entry name" value="Zn_alcohol_dh"/>
</dbReference>
<dbReference type="PANTHER" id="PTHR43401">
    <property type="entry name" value="L-THREONINE 3-DEHYDROGENASE"/>
    <property type="match status" value="1"/>
</dbReference>
<dbReference type="PANTHER" id="PTHR43401:SF2">
    <property type="entry name" value="L-THREONINE 3-DEHYDROGENASE"/>
    <property type="match status" value="1"/>
</dbReference>
<dbReference type="Pfam" id="PF08240">
    <property type="entry name" value="ADH_N"/>
    <property type="match status" value="1"/>
</dbReference>
<keyword evidence="1 4" id="KW-0479">Metal-binding</keyword>
<dbReference type="Pfam" id="PF00107">
    <property type="entry name" value="ADH_zinc_N"/>
    <property type="match status" value="1"/>
</dbReference>
<dbReference type="Gene3D" id="3.90.180.10">
    <property type="entry name" value="Medium-chain alcohol dehydrogenases, catalytic domain"/>
    <property type="match status" value="1"/>
</dbReference>
<feature type="domain" description="Alcohol dehydrogenase-like C-terminal" evidence="5">
    <location>
        <begin position="175"/>
        <end position="293"/>
    </location>
</feature>
<evidence type="ECO:0000259" key="5">
    <source>
        <dbReference type="Pfam" id="PF00107"/>
    </source>
</evidence>
<keyword evidence="3" id="KW-0560">Oxidoreductase</keyword>
<dbReference type="InterPro" id="IPR013154">
    <property type="entry name" value="ADH-like_N"/>
</dbReference>
<dbReference type="SUPFAM" id="SSF51735">
    <property type="entry name" value="NAD(P)-binding Rossmann-fold domains"/>
    <property type="match status" value="1"/>
</dbReference>
<organism evidence="7 8">
    <name type="scientific">Novosphingobium mangrovi</name>
    <name type="common">ex Huang et al. 2023</name>
    <dbReference type="NCBI Taxonomy" id="2976432"/>
    <lineage>
        <taxon>Bacteria</taxon>
        <taxon>Pseudomonadati</taxon>
        <taxon>Pseudomonadota</taxon>
        <taxon>Alphaproteobacteria</taxon>
        <taxon>Sphingomonadales</taxon>
        <taxon>Sphingomonadaceae</taxon>
        <taxon>Novosphingobium</taxon>
    </lineage>
</organism>
<dbReference type="InterPro" id="IPR013149">
    <property type="entry name" value="ADH-like_C"/>
</dbReference>
<evidence type="ECO:0000313" key="8">
    <source>
        <dbReference type="Proteomes" id="UP001165583"/>
    </source>
</evidence>
<evidence type="ECO:0000256" key="4">
    <source>
        <dbReference type="RuleBase" id="RU361277"/>
    </source>
</evidence>
<evidence type="ECO:0000256" key="3">
    <source>
        <dbReference type="ARBA" id="ARBA00023002"/>
    </source>
</evidence>
<dbReference type="Proteomes" id="UP001165583">
    <property type="component" value="Unassembled WGS sequence"/>
</dbReference>
<dbReference type="InterPro" id="IPR036291">
    <property type="entry name" value="NAD(P)-bd_dom_sf"/>
</dbReference>
<proteinExistence type="inferred from homology"/>
<dbReference type="SUPFAM" id="SSF50129">
    <property type="entry name" value="GroES-like"/>
    <property type="match status" value="1"/>
</dbReference>
<dbReference type="EMBL" id="JANZXA010000007">
    <property type="protein sequence ID" value="MCT2400200.1"/>
    <property type="molecule type" value="Genomic_DNA"/>
</dbReference>
<dbReference type="PROSITE" id="PS00059">
    <property type="entry name" value="ADH_ZINC"/>
    <property type="match status" value="1"/>
</dbReference>
<reference evidence="7" key="1">
    <citation type="submission" date="2022-09" db="EMBL/GenBank/DDBJ databases">
        <title>Novosphingobium sp. Nov., a polycyclic aromatic hydrocarbon-degrading bacterium isolated form mangrove sediments in HongKong.</title>
        <authorList>
            <person name="Hu Z."/>
        </authorList>
    </citation>
    <scope>NUCLEOTIDE SEQUENCE</scope>
    <source>
        <strain evidence="7">HK4-1</strain>
    </source>
</reference>